<dbReference type="GO" id="GO:0005840">
    <property type="term" value="C:ribosome"/>
    <property type="evidence" value="ECO:0007669"/>
    <property type="project" value="UniProtKB-KW"/>
</dbReference>
<keyword evidence="2 9" id="KW-0689">Ribosomal protein</keyword>
<evidence type="ECO:0000256" key="4">
    <source>
        <dbReference type="ARBA" id="ARBA00035261"/>
    </source>
</evidence>
<dbReference type="InterPro" id="IPR001848">
    <property type="entry name" value="Ribosomal_uS10"/>
</dbReference>
<protein>
    <recommendedName>
        <fullName evidence="4">Small ribosomal subunit protein uS10m</fullName>
    </recommendedName>
    <alternativeName>
        <fullName evidence="5">37S ribosomal protein S10, mitochondrial</fullName>
    </alternativeName>
</protein>
<comment type="subunit">
    <text evidence="7">Part of the mitochondrial small ribosomal subunit.</text>
</comment>
<dbReference type="PRINTS" id="PR00971">
    <property type="entry name" value="RIBOSOMALS10"/>
</dbReference>
<keyword evidence="3" id="KW-0687">Ribonucleoprotein</keyword>
<dbReference type="AlphaFoldDB" id="A0A4Y7PZJ9"/>
<dbReference type="GO" id="GO:0003735">
    <property type="term" value="F:structural constituent of ribosome"/>
    <property type="evidence" value="ECO:0007669"/>
    <property type="project" value="InterPro"/>
</dbReference>
<dbReference type="STRING" id="50990.A0A4Y7PZJ9"/>
<accession>A0A4Y7PZJ9</accession>
<evidence type="ECO:0000256" key="1">
    <source>
        <dbReference type="ARBA" id="ARBA00007102"/>
    </source>
</evidence>
<keyword evidence="10" id="KW-1185">Reference proteome</keyword>
<organism evidence="9 10">
    <name type="scientific">Rickenella mellea</name>
    <dbReference type="NCBI Taxonomy" id="50990"/>
    <lineage>
        <taxon>Eukaryota</taxon>
        <taxon>Fungi</taxon>
        <taxon>Dikarya</taxon>
        <taxon>Basidiomycota</taxon>
        <taxon>Agaricomycotina</taxon>
        <taxon>Agaricomycetes</taxon>
        <taxon>Hymenochaetales</taxon>
        <taxon>Rickenellaceae</taxon>
        <taxon>Rickenella</taxon>
    </lineage>
</organism>
<evidence type="ECO:0000256" key="5">
    <source>
        <dbReference type="ARBA" id="ARBA00042916"/>
    </source>
</evidence>
<comment type="function">
    <text evidence="6">Involved in mitochondrial genome encoded proteins translation. Involved in the binding of tRNA to the ribosomes.</text>
</comment>
<feature type="domain" description="Small ribosomal subunit protein uS10" evidence="8">
    <location>
        <begin position="132"/>
        <end position="229"/>
    </location>
</feature>
<dbReference type="Pfam" id="PF00338">
    <property type="entry name" value="Ribosomal_S10"/>
    <property type="match status" value="1"/>
</dbReference>
<dbReference type="GO" id="GO:0006412">
    <property type="term" value="P:translation"/>
    <property type="evidence" value="ECO:0007669"/>
    <property type="project" value="InterPro"/>
</dbReference>
<dbReference type="VEuPathDB" id="FungiDB:BD410DRAFT_790912"/>
<dbReference type="FunFam" id="3.30.70.600:FF:000003">
    <property type="entry name" value="30S ribosomal protein S10"/>
    <property type="match status" value="1"/>
</dbReference>
<dbReference type="HAMAP" id="MF_00508">
    <property type="entry name" value="Ribosomal_uS10"/>
    <property type="match status" value="1"/>
</dbReference>
<evidence type="ECO:0000256" key="2">
    <source>
        <dbReference type="ARBA" id="ARBA00022980"/>
    </source>
</evidence>
<dbReference type="PANTHER" id="PTHR11700">
    <property type="entry name" value="30S RIBOSOMAL PROTEIN S10 FAMILY MEMBER"/>
    <property type="match status" value="1"/>
</dbReference>
<dbReference type="EMBL" id="ML170188">
    <property type="protein sequence ID" value="TDL20428.1"/>
    <property type="molecule type" value="Genomic_DNA"/>
</dbReference>
<dbReference type="InterPro" id="IPR036838">
    <property type="entry name" value="Ribosomal_uS10_dom_sf"/>
</dbReference>
<evidence type="ECO:0000313" key="10">
    <source>
        <dbReference type="Proteomes" id="UP000294933"/>
    </source>
</evidence>
<evidence type="ECO:0000256" key="3">
    <source>
        <dbReference type="ARBA" id="ARBA00023274"/>
    </source>
</evidence>
<evidence type="ECO:0000313" key="9">
    <source>
        <dbReference type="EMBL" id="TDL20428.1"/>
    </source>
</evidence>
<evidence type="ECO:0000256" key="7">
    <source>
        <dbReference type="ARBA" id="ARBA00065857"/>
    </source>
</evidence>
<dbReference type="InterPro" id="IPR027486">
    <property type="entry name" value="Ribosomal_uS10_dom"/>
</dbReference>
<evidence type="ECO:0000259" key="8">
    <source>
        <dbReference type="SMART" id="SM01403"/>
    </source>
</evidence>
<reference evidence="9 10" key="1">
    <citation type="submission" date="2018-06" db="EMBL/GenBank/DDBJ databases">
        <title>A transcriptomic atlas of mushroom development highlights an independent origin of complex multicellularity.</title>
        <authorList>
            <consortium name="DOE Joint Genome Institute"/>
            <person name="Krizsan K."/>
            <person name="Almasi E."/>
            <person name="Merenyi Z."/>
            <person name="Sahu N."/>
            <person name="Viragh M."/>
            <person name="Koszo T."/>
            <person name="Mondo S."/>
            <person name="Kiss B."/>
            <person name="Balint B."/>
            <person name="Kues U."/>
            <person name="Barry K."/>
            <person name="Hegedus J.C."/>
            <person name="Henrissat B."/>
            <person name="Johnson J."/>
            <person name="Lipzen A."/>
            <person name="Ohm R."/>
            <person name="Nagy I."/>
            <person name="Pangilinan J."/>
            <person name="Yan J."/>
            <person name="Xiong Y."/>
            <person name="Grigoriev I.V."/>
            <person name="Hibbett D.S."/>
            <person name="Nagy L.G."/>
        </authorList>
    </citation>
    <scope>NUCLEOTIDE SEQUENCE [LARGE SCALE GENOMIC DNA]</scope>
    <source>
        <strain evidence="9 10">SZMC22713</strain>
    </source>
</reference>
<dbReference type="SUPFAM" id="SSF54999">
    <property type="entry name" value="Ribosomal protein S10"/>
    <property type="match status" value="1"/>
</dbReference>
<dbReference type="Gene3D" id="3.30.70.600">
    <property type="entry name" value="Ribosomal protein S10 domain"/>
    <property type="match status" value="1"/>
</dbReference>
<name>A0A4Y7PZJ9_9AGAM</name>
<dbReference type="SMART" id="SM01403">
    <property type="entry name" value="Ribosomal_S10"/>
    <property type="match status" value="1"/>
</dbReference>
<dbReference type="Proteomes" id="UP000294933">
    <property type="component" value="Unassembled WGS sequence"/>
</dbReference>
<evidence type="ECO:0000256" key="6">
    <source>
        <dbReference type="ARBA" id="ARBA00057689"/>
    </source>
</evidence>
<dbReference type="OrthoDB" id="366214at2759"/>
<comment type="similarity">
    <text evidence="1">Belongs to the universal ribosomal protein uS10 family.</text>
</comment>
<sequence>MLQSHLRLEKLLRRPWSTHKPSHCFYARRTFSGNRSPHGSTEVVIHGHQSRIKGKFTSRGLMDPSGGENEEVTQDMLDIAKRVAKMLRNGDINEAVKTGYIREDEVAGLILDGRASHQPYFHPRTHNIPVALIHFRSYFHPLLDIATHFSTHAASALGIPCSRVVRLPTQRSLWTVPRGPFVHKKSQENFERKTHKRLIKAWDADQEVVDRWIAYMQMYPIAGVGMRIVRWHRAPMGIGGKHKMSQTVKIEGVTSRQKMEDVAAQIFKQEMAASANVEGISEADLLPYRRMQK</sequence>
<gene>
    <name evidence="9" type="ORF">BD410DRAFT_790912</name>
</gene>
<dbReference type="GO" id="GO:1990904">
    <property type="term" value="C:ribonucleoprotein complex"/>
    <property type="evidence" value="ECO:0007669"/>
    <property type="project" value="UniProtKB-KW"/>
</dbReference>
<proteinExistence type="inferred from homology"/>